<dbReference type="InterPro" id="IPR000470">
    <property type="entry name" value="CbxX/CfqX_mono"/>
</dbReference>
<sequence length="1125" mass="126662">MKCTKCNKDNRSIARFCKWCGAAIIVPDEQVAIDSKPNRKDEEFGFDSLIGKSEIVRLLRDVVGKARSMDVRCRRFNMKQRMNLSFVVTGESGTGKLTVAKTIGYELYHNGLISKEAPVVISPVDYPQFIKNLDKNEETYGACVIIVKDAHKLVNDIGGKQVEQIDSILKYVRSWREDPTKPVVVFTGLERLKEFFDNNPATAAEIDYFYDLPSLRAKDMADITAFLLKHKYHLAMTEEAKEKLCRIFNNDLRHPNEQLRPQGHNAASKAYEIDLAACQLGFHVKEVDVNLVEGTEYCPKTYEDIKKEFEKYVGIEEVKKAVEEIAYNIEEQRRMRGEDAVIKLTDHYQFLGNPGTGKTTMARLFAEALNALGALPIGQLVEVSRADLVSNYVGDTAKRVMAKFDEAMGGVLFIDEAYSLKNSENDNFGQEAIDTIITCAENRRGKLVVIIAGYTKEMGEFMEANSGLASRFNKVVNFPDYNGAQLTQIFKGMLKHSEEHYVLSSDAEIQVGNFFDRMYQGRVRTFGNAREVRNVFNRAVSSLHSRMVEARKNGSYHEGEERIITMNDIEGEETGKILSVDEVLASLDDIIGMDQVKEQLKSIAKKVRNERRRAEMGAGNASLTNIHIAITGNPGTGKTMIAKRLGQVFRAMGILSKGHVVERERKTLLNSYANSAGINMDKAVDEAMGGILFIDEAYNLIPMNTPGQKDADGVAAVEALMTRMSNDAGKFVTVIAGYKQEIEEFIANANPGLSRRFTHRIHIDDYSADDLVKIFKQQVDKGQYHLTPDAETLLTRKIEEMVTTKSKNFGNAGTIISLFNETISRQADRLPYDATLEQLATIEAEDIPYNPPKKVDMSECMKELDSLVGLKAVKEAVREMADTLVIEQMRAKESGKSVKINLDHYLFVGNPGTGKTTVARIMGNIFYSLGLLPSNKVVEVTSKDLIAQYVGQTAEKTAQQIERSLGGIFFIDEAYSLCDSGFGKDAMPVLLTKLLDYKGRFVSIAAGYPKEMKQWLATNSGLESRYTRTIHFEDYTAEELAEIFRKIVLKNEMRMTQQADDAMCRYFSDLVYNKTAHFANAREVNNYYDRVKLNQGRRLRKRIYLPNFDRADLHVFEADDMLVED</sequence>
<dbReference type="OrthoDB" id="9806903at2"/>
<organism evidence="5 6">
    <name type="scientific">Segatella copri</name>
    <dbReference type="NCBI Taxonomy" id="165179"/>
    <lineage>
        <taxon>Bacteria</taxon>
        <taxon>Pseudomonadati</taxon>
        <taxon>Bacteroidota</taxon>
        <taxon>Bacteroidia</taxon>
        <taxon>Bacteroidales</taxon>
        <taxon>Prevotellaceae</taxon>
        <taxon>Segatella</taxon>
    </lineage>
</organism>
<keyword evidence="2" id="KW-0547">Nucleotide-binding</keyword>
<dbReference type="InterPro" id="IPR027417">
    <property type="entry name" value="P-loop_NTPase"/>
</dbReference>
<gene>
    <name evidence="5" type="ORF">F7D20_05145</name>
</gene>
<dbReference type="Proteomes" id="UP000384372">
    <property type="component" value="Unassembled WGS sequence"/>
</dbReference>
<dbReference type="GO" id="GO:0005524">
    <property type="term" value="F:ATP binding"/>
    <property type="evidence" value="ECO:0007669"/>
    <property type="project" value="UniProtKB-KW"/>
</dbReference>
<dbReference type="SMART" id="SM00382">
    <property type="entry name" value="AAA"/>
    <property type="match status" value="4"/>
</dbReference>
<feature type="domain" description="AAA+ ATPase" evidence="4">
    <location>
        <begin position="624"/>
        <end position="767"/>
    </location>
</feature>
<dbReference type="PRINTS" id="PR00820">
    <property type="entry name" value="CBXXCFQX"/>
</dbReference>
<comment type="caution">
    <text evidence="5">The sequence shown here is derived from an EMBL/GenBank/DDBJ whole genome shotgun (WGS) entry which is preliminary data.</text>
</comment>
<feature type="domain" description="AAA+ ATPase" evidence="4">
    <location>
        <begin position="901"/>
        <end position="1109"/>
    </location>
</feature>
<protein>
    <submittedName>
        <fullName evidence="5">AAA family ATPase</fullName>
    </submittedName>
</protein>
<keyword evidence="3" id="KW-0067">ATP-binding</keyword>
<dbReference type="InterPro" id="IPR041627">
    <property type="entry name" value="AAA_lid_6"/>
</dbReference>
<dbReference type="InterPro" id="IPR003959">
    <property type="entry name" value="ATPase_AAA_core"/>
</dbReference>
<feature type="domain" description="AAA+ ATPase" evidence="4">
    <location>
        <begin position="344"/>
        <end position="482"/>
    </location>
</feature>
<dbReference type="PROSITE" id="PS00675">
    <property type="entry name" value="SIGMA54_INTERACT_1"/>
    <property type="match status" value="1"/>
</dbReference>
<name>A0A6A7WAB2_9BACT</name>
<evidence type="ECO:0000313" key="6">
    <source>
        <dbReference type="Proteomes" id="UP000384372"/>
    </source>
</evidence>
<dbReference type="SUPFAM" id="SSF52540">
    <property type="entry name" value="P-loop containing nucleoside triphosphate hydrolases"/>
    <property type="match status" value="4"/>
</dbReference>
<dbReference type="Gene3D" id="1.10.8.60">
    <property type="match status" value="3"/>
</dbReference>
<evidence type="ECO:0000313" key="5">
    <source>
        <dbReference type="EMBL" id="MQP11362.1"/>
    </source>
</evidence>
<dbReference type="Pfam" id="PF17866">
    <property type="entry name" value="AAA_lid_6"/>
    <property type="match status" value="3"/>
</dbReference>
<dbReference type="Gene3D" id="3.40.50.300">
    <property type="entry name" value="P-loop containing nucleotide triphosphate hydrolases"/>
    <property type="match status" value="4"/>
</dbReference>
<reference evidence="5 6" key="1">
    <citation type="submission" date="2019-09" db="EMBL/GenBank/DDBJ databases">
        <title>Distinct polysaccharide growth profiles of human intestinal Prevotella copri isolates.</title>
        <authorList>
            <person name="Fehlner-Peach H."/>
            <person name="Magnabosco C."/>
            <person name="Raghavan V."/>
            <person name="Scher J.U."/>
            <person name="Tett A."/>
            <person name="Cox L.M."/>
            <person name="Gottsegen C."/>
            <person name="Watters A."/>
            <person name="Wiltshire- Gordon J.D."/>
            <person name="Segata N."/>
            <person name="Bonneau R."/>
            <person name="Littman D.R."/>
        </authorList>
    </citation>
    <scope>NUCLEOTIDE SEQUENCE [LARGE SCALE GENOMIC DNA]</scope>
    <source>
        <strain evidence="6">iAQ1173</strain>
    </source>
</reference>
<comment type="similarity">
    <text evidence="1">Belongs to the CbxX/CfxQ family.</text>
</comment>
<dbReference type="PANTHER" id="PTHR43392">
    <property type="entry name" value="AAA-TYPE ATPASE FAMILY PROTEIN / ANKYRIN REPEAT FAMILY PROTEIN"/>
    <property type="match status" value="1"/>
</dbReference>
<dbReference type="PRINTS" id="PR00819">
    <property type="entry name" value="CBXCFQXSUPER"/>
</dbReference>
<dbReference type="InterPro" id="IPR050773">
    <property type="entry name" value="CbxX/CfxQ_RuBisCO_ESX"/>
</dbReference>
<evidence type="ECO:0000256" key="1">
    <source>
        <dbReference type="ARBA" id="ARBA00010378"/>
    </source>
</evidence>
<dbReference type="InterPro" id="IPR003593">
    <property type="entry name" value="AAA+_ATPase"/>
</dbReference>
<accession>A0A6A7WAB2</accession>
<feature type="domain" description="AAA+ ATPase" evidence="4">
    <location>
        <begin position="82"/>
        <end position="254"/>
    </location>
</feature>
<dbReference type="InterPro" id="IPR025662">
    <property type="entry name" value="Sigma_54_int_dom_ATP-bd_1"/>
</dbReference>
<dbReference type="PANTHER" id="PTHR43392:SF2">
    <property type="entry name" value="AAA-TYPE ATPASE FAMILY PROTEIN _ ANKYRIN REPEAT FAMILY PROTEIN"/>
    <property type="match status" value="1"/>
</dbReference>
<dbReference type="InterPro" id="IPR000641">
    <property type="entry name" value="CbxX/CfxQ"/>
</dbReference>
<dbReference type="GO" id="GO:0016887">
    <property type="term" value="F:ATP hydrolysis activity"/>
    <property type="evidence" value="ECO:0007669"/>
    <property type="project" value="InterPro"/>
</dbReference>
<dbReference type="AlphaFoldDB" id="A0A6A7WAB2"/>
<evidence type="ECO:0000256" key="3">
    <source>
        <dbReference type="ARBA" id="ARBA00022840"/>
    </source>
</evidence>
<dbReference type="EMBL" id="VZAD01000042">
    <property type="protein sequence ID" value="MQP11362.1"/>
    <property type="molecule type" value="Genomic_DNA"/>
</dbReference>
<dbReference type="FunFam" id="3.40.50.300:FF:000216">
    <property type="entry name" value="Type VII secretion ATPase EccA"/>
    <property type="match status" value="3"/>
</dbReference>
<dbReference type="CDD" id="cd00009">
    <property type="entry name" value="AAA"/>
    <property type="match status" value="3"/>
</dbReference>
<proteinExistence type="inferred from homology"/>
<evidence type="ECO:0000256" key="2">
    <source>
        <dbReference type="ARBA" id="ARBA00022741"/>
    </source>
</evidence>
<evidence type="ECO:0000259" key="4">
    <source>
        <dbReference type="SMART" id="SM00382"/>
    </source>
</evidence>
<dbReference type="Pfam" id="PF00004">
    <property type="entry name" value="AAA"/>
    <property type="match status" value="3"/>
</dbReference>
<keyword evidence="6" id="KW-1185">Reference proteome</keyword>